<reference evidence="5 6" key="1">
    <citation type="submission" date="2018-04" db="EMBL/GenBank/DDBJ databases">
        <title>Camelliibacillus theae gen. nov., sp. nov., isolated from Pu'er tea.</title>
        <authorList>
            <person name="Niu L."/>
        </authorList>
    </citation>
    <scope>NUCLEOTIDE SEQUENCE [LARGE SCALE GENOMIC DNA]</scope>
    <source>
        <strain evidence="5 6">T8</strain>
    </source>
</reference>
<dbReference type="InterPro" id="IPR045087">
    <property type="entry name" value="Cu-oxidase_fam"/>
</dbReference>
<dbReference type="Gene3D" id="2.60.40.420">
    <property type="entry name" value="Cupredoxins - blue copper proteins"/>
    <property type="match status" value="1"/>
</dbReference>
<keyword evidence="2" id="KW-0560">Oxidoreductase</keyword>
<accession>A0A2U1JI45</accession>
<sequence>MHWHGVDVPNGEDGVAGMTQDAVMPGESYIYRFVVKEAGTHWYHSHQQSSIQVQKGLFGAHARHFRYAGNANGRQTTRNSV</sequence>
<protein>
    <recommendedName>
        <fullName evidence="4">Plastocyanin-like domain-containing protein</fullName>
    </recommendedName>
</protein>
<dbReference type="PANTHER" id="PTHR11709">
    <property type="entry name" value="MULTI-COPPER OXIDASE"/>
    <property type="match status" value="1"/>
</dbReference>
<evidence type="ECO:0000256" key="2">
    <source>
        <dbReference type="ARBA" id="ARBA00023002"/>
    </source>
</evidence>
<comment type="caution">
    <text evidence="5">The sequence shown here is derived from an EMBL/GenBank/DDBJ whole genome shotgun (WGS) entry which is preliminary data.</text>
</comment>
<keyword evidence="1" id="KW-0479">Metal-binding</keyword>
<dbReference type="GO" id="GO:0005507">
    <property type="term" value="F:copper ion binding"/>
    <property type="evidence" value="ECO:0007669"/>
    <property type="project" value="InterPro"/>
</dbReference>
<gene>
    <name evidence="5" type="ORF">DCC39_18540</name>
</gene>
<name>A0A2U1JI45_9BACI</name>
<organism evidence="5 6">
    <name type="scientific">Pueribacillus theae</name>
    <dbReference type="NCBI Taxonomy" id="2171751"/>
    <lineage>
        <taxon>Bacteria</taxon>
        <taxon>Bacillati</taxon>
        <taxon>Bacillota</taxon>
        <taxon>Bacilli</taxon>
        <taxon>Bacillales</taxon>
        <taxon>Bacillaceae</taxon>
        <taxon>Pueribacillus</taxon>
    </lineage>
</organism>
<evidence type="ECO:0000313" key="5">
    <source>
        <dbReference type="EMBL" id="PWA04826.1"/>
    </source>
</evidence>
<dbReference type="InterPro" id="IPR011707">
    <property type="entry name" value="Cu-oxidase-like_N"/>
</dbReference>
<dbReference type="GO" id="GO:0016491">
    <property type="term" value="F:oxidoreductase activity"/>
    <property type="evidence" value="ECO:0007669"/>
    <property type="project" value="UniProtKB-KW"/>
</dbReference>
<evidence type="ECO:0000256" key="3">
    <source>
        <dbReference type="ARBA" id="ARBA00023008"/>
    </source>
</evidence>
<evidence type="ECO:0000256" key="1">
    <source>
        <dbReference type="ARBA" id="ARBA00022723"/>
    </source>
</evidence>
<evidence type="ECO:0000259" key="4">
    <source>
        <dbReference type="Pfam" id="PF07732"/>
    </source>
</evidence>
<dbReference type="AlphaFoldDB" id="A0A2U1JI45"/>
<dbReference type="EMBL" id="QCZG01000084">
    <property type="protein sequence ID" value="PWA04826.1"/>
    <property type="molecule type" value="Genomic_DNA"/>
</dbReference>
<dbReference type="OrthoDB" id="9757546at2"/>
<dbReference type="PANTHER" id="PTHR11709:SF394">
    <property type="entry name" value="FI03373P-RELATED"/>
    <property type="match status" value="1"/>
</dbReference>
<dbReference type="InterPro" id="IPR008972">
    <property type="entry name" value="Cupredoxin"/>
</dbReference>
<dbReference type="Pfam" id="PF07732">
    <property type="entry name" value="Cu-oxidase_3"/>
    <property type="match status" value="1"/>
</dbReference>
<keyword evidence="3" id="KW-0186">Copper</keyword>
<proteinExistence type="predicted"/>
<feature type="domain" description="Plastocyanin-like" evidence="4">
    <location>
        <begin position="1"/>
        <end position="60"/>
    </location>
</feature>
<evidence type="ECO:0000313" key="6">
    <source>
        <dbReference type="Proteomes" id="UP000245998"/>
    </source>
</evidence>
<dbReference type="SUPFAM" id="SSF49503">
    <property type="entry name" value="Cupredoxins"/>
    <property type="match status" value="1"/>
</dbReference>
<keyword evidence="6" id="KW-1185">Reference proteome</keyword>
<dbReference type="Proteomes" id="UP000245998">
    <property type="component" value="Unassembled WGS sequence"/>
</dbReference>